<comment type="subcellular location">
    <subcellularLocation>
        <location evidence="1">Cell membrane</location>
        <topology evidence="1">Single-pass type II membrane protein</topology>
    </subcellularLocation>
</comment>
<keyword evidence="10" id="KW-1185">Reference proteome</keyword>
<keyword evidence="6" id="KW-0472">Membrane</keyword>
<dbReference type="AlphaFoldDB" id="A0A380MY70"/>
<keyword evidence="2" id="KW-1003">Cell membrane</keyword>
<feature type="chain" id="PRO_5016698319" evidence="8">
    <location>
        <begin position="27"/>
        <end position="88"/>
    </location>
</feature>
<gene>
    <name evidence="9" type="ORF">NCTC13337_02297</name>
</gene>
<evidence type="ECO:0000256" key="2">
    <source>
        <dbReference type="ARBA" id="ARBA00022475"/>
    </source>
</evidence>
<organism evidence="9 10">
    <name type="scientific">Suttonella ornithocola</name>
    <dbReference type="NCBI Taxonomy" id="279832"/>
    <lineage>
        <taxon>Bacteria</taxon>
        <taxon>Pseudomonadati</taxon>
        <taxon>Pseudomonadota</taxon>
        <taxon>Gammaproteobacteria</taxon>
        <taxon>Cardiobacteriales</taxon>
        <taxon>Cardiobacteriaceae</taxon>
        <taxon>Suttonella</taxon>
    </lineage>
</organism>
<dbReference type="Pfam" id="PF04999">
    <property type="entry name" value="FtsL"/>
    <property type="match status" value="1"/>
</dbReference>
<evidence type="ECO:0000256" key="4">
    <source>
        <dbReference type="ARBA" id="ARBA00022692"/>
    </source>
</evidence>
<keyword evidence="5" id="KW-1133">Transmembrane helix</keyword>
<keyword evidence="8" id="KW-0732">Signal</keyword>
<keyword evidence="4" id="KW-0812">Transmembrane</keyword>
<dbReference type="OrthoDB" id="5298556at2"/>
<dbReference type="Proteomes" id="UP000254601">
    <property type="component" value="Unassembled WGS sequence"/>
</dbReference>
<proteinExistence type="predicted"/>
<evidence type="ECO:0000256" key="1">
    <source>
        <dbReference type="ARBA" id="ARBA00004401"/>
    </source>
</evidence>
<evidence type="ECO:0000256" key="5">
    <source>
        <dbReference type="ARBA" id="ARBA00022989"/>
    </source>
</evidence>
<dbReference type="InterPro" id="IPR011922">
    <property type="entry name" value="Cell_div_FtsL"/>
</dbReference>
<evidence type="ECO:0000313" key="10">
    <source>
        <dbReference type="Proteomes" id="UP000254601"/>
    </source>
</evidence>
<protein>
    <submittedName>
        <fullName evidence="9">Cell division protein</fullName>
    </submittedName>
</protein>
<evidence type="ECO:0000256" key="8">
    <source>
        <dbReference type="SAM" id="SignalP"/>
    </source>
</evidence>
<dbReference type="GO" id="GO:0051301">
    <property type="term" value="P:cell division"/>
    <property type="evidence" value="ECO:0007669"/>
    <property type="project" value="UniProtKB-KW"/>
</dbReference>
<reference evidence="9 10" key="1">
    <citation type="submission" date="2018-06" db="EMBL/GenBank/DDBJ databases">
        <authorList>
            <consortium name="Pathogen Informatics"/>
            <person name="Doyle S."/>
        </authorList>
    </citation>
    <scope>NUCLEOTIDE SEQUENCE [LARGE SCALE GENOMIC DNA]</scope>
    <source>
        <strain evidence="9 10">NCTC13337</strain>
    </source>
</reference>
<dbReference type="GO" id="GO:0005886">
    <property type="term" value="C:plasma membrane"/>
    <property type="evidence" value="ECO:0007669"/>
    <property type="project" value="UniProtKB-SubCell"/>
</dbReference>
<sequence length="88" mass="9829">MKWFALLLVVLSAFAIVNGVKTAAYAQDHANLVSEVQSLKLDRDKLNSDWTQLLLEQKTLVNDHAIEKAIADGLNLHMPLAKQVVYLD</sequence>
<feature type="signal peptide" evidence="8">
    <location>
        <begin position="1"/>
        <end position="26"/>
    </location>
</feature>
<accession>A0A380MY70</accession>
<keyword evidence="7" id="KW-0131">Cell cycle</keyword>
<evidence type="ECO:0000256" key="6">
    <source>
        <dbReference type="ARBA" id="ARBA00023136"/>
    </source>
</evidence>
<name>A0A380MY70_9GAMM</name>
<keyword evidence="3 9" id="KW-0132">Cell division</keyword>
<evidence type="ECO:0000313" key="9">
    <source>
        <dbReference type="EMBL" id="SUO97242.1"/>
    </source>
</evidence>
<evidence type="ECO:0000256" key="7">
    <source>
        <dbReference type="ARBA" id="ARBA00023306"/>
    </source>
</evidence>
<dbReference type="EMBL" id="UHIC01000001">
    <property type="protein sequence ID" value="SUO97242.1"/>
    <property type="molecule type" value="Genomic_DNA"/>
</dbReference>
<evidence type="ECO:0000256" key="3">
    <source>
        <dbReference type="ARBA" id="ARBA00022618"/>
    </source>
</evidence>
<dbReference type="RefSeq" id="WP_072576944.1">
    <property type="nucleotide sequence ID" value="NZ_LWHB01000119.1"/>
</dbReference>